<keyword evidence="1" id="KW-0812">Transmembrane</keyword>
<gene>
    <name evidence="2" type="ORF">AB2L27_00525</name>
</gene>
<keyword evidence="3" id="KW-1185">Reference proteome</keyword>
<reference evidence="2 3" key="1">
    <citation type="submission" date="2024-07" db="EMBL/GenBank/DDBJ databases">
        <authorList>
            <person name="Thanompreechachai J."/>
            <person name="Duangmal K."/>
        </authorList>
    </citation>
    <scope>NUCLEOTIDE SEQUENCE [LARGE SCALE GENOMIC DNA]</scope>
    <source>
        <strain evidence="2 3">LSe6-4</strain>
    </source>
</reference>
<feature type="transmembrane region" description="Helical" evidence="1">
    <location>
        <begin position="113"/>
        <end position="135"/>
    </location>
</feature>
<protein>
    <submittedName>
        <fullName evidence="2">Pr6Pr family membrane protein</fullName>
    </submittedName>
</protein>
<dbReference type="NCBIfam" id="NF038065">
    <property type="entry name" value="Pr6Pr"/>
    <property type="match status" value="1"/>
</dbReference>
<dbReference type="InterPro" id="IPR049713">
    <property type="entry name" value="Pr6Pr-like"/>
</dbReference>
<keyword evidence="1" id="KW-0472">Membrane</keyword>
<proteinExistence type="predicted"/>
<accession>A0ABV4GVA3</accession>
<evidence type="ECO:0000313" key="2">
    <source>
        <dbReference type="EMBL" id="MEZ0163244.1"/>
    </source>
</evidence>
<organism evidence="2 3">
    <name type="scientific">Kineococcus halophytocola</name>
    <dbReference type="NCBI Taxonomy" id="3234027"/>
    <lineage>
        <taxon>Bacteria</taxon>
        <taxon>Bacillati</taxon>
        <taxon>Actinomycetota</taxon>
        <taxon>Actinomycetes</taxon>
        <taxon>Kineosporiales</taxon>
        <taxon>Kineosporiaceae</taxon>
        <taxon>Kineococcus</taxon>
    </lineage>
</organism>
<sequence>MTHRASRAVHAVLGLVVLAAFCAQVVLLLGGGADANSGQAEPVPVVARFVRFLSYFTSQSNLLVLLAAVSLVLDPARDGRLWRVVRLDALLGITVTGLVFGAVLAPYVHPTGLAWWVNAGFHYVSPVLAVLSWVLFGPRPRIDGRTFAWAFAWPVGWTVITLVRGSVTGWYPYPFLDAGALGYGTALRNVGFVVLLSVALLSLFRVLDHRLRPRPGAVAPRS</sequence>
<dbReference type="RefSeq" id="WP_370439498.1">
    <property type="nucleotide sequence ID" value="NZ_JBGFTU010000001.1"/>
</dbReference>
<feature type="transmembrane region" description="Helical" evidence="1">
    <location>
        <begin position="85"/>
        <end position="107"/>
    </location>
</feature>
<feature type="transmembrane region" description="Helical" evidence="1">
    <location>
        <begin position="56"/>
        <end position="73"/>
    </location>
</feature>
<name>A0ABV4GVA3_9ACTN</name>
<comment type="caution">
    <text evidence="2">The sequence shown here is derived from an EMBL/GenBank/DDBJ whole genome shotgun (WGS) entry which is preliminary data.</text>
</comment>
<feature type="transmembrane region" description="Helical" evidence="1">
    <location>
        <begin position="187"/>
        <end position="207"/>
    </location>
</feature>
<evidence type="ECO:0000256" key="1">
    <source>
        <dbReference type="SAM" id="Phobius"/>
    </source>
</evidence>
<dbReference type="EMBL" id="JBGFTU010000001">
    <property type="protein sequence ID" value="MEZ0163244.1"/>
    <property type="molecule type" value="Genomic_DNA"/>
</dbReference>
<feature type="transmembrane region" description="Helical" evidence="1">
    <location>
        <begin position="147"/>
        <end position="167"/>
    </location>
</feature>
<evidence type="ECO:0000313" key="3">
    <source>
        <dbReference type="Proteomes" id="UP001565927"/>
    </source>
</evidence>
<keyword evidence="1" id="KW-1133">Transmembrane helix</keyword>
<dbReference type="Proteomes" id="UP001565927">
    <property type="component" value="Unassembled WGS sequence"/>
</dbReference>